<dbReference type="Proteomes" id="UP000315385">
    <property type="component" value="Unassembled WGS sequence"/>
</dbReference>
<feature type="compositionally biased region" description="Low complexity" evidence="1">
    <location>
        <begin position="36"/>
        <end position="50"/>
    </location>
</feature>
<feature type="compositionally biased region" description="Basic and acidic residues" evidence="1">
    <location>
        <begin position="16"/>
        <end position="25"/>
    </location>
</feature>
<feature type="compositionally biased region" description="Polar residues" evidence="1">
    <location>
        <begin position="1"/>
        <end position="11"/>
    </location>
</feature>
<keyword evidence="3" id="KW-1185">Reference proteome</keyword>
<comment type="caution">
    <text evidence="2">The sequence shown here is derived from an EMBL/GenBank/DDBJ whole genome shotgun (WGS) entry which is preliminary data.</text>
</comment>
<gene>
    <name evidence="2" type="ORF">EWF95_03900</name>
</gene>
<evidence type="ECO:0008006" key="4">
    <source>
        <dbReference type="Google" id="ProtNLM"/>
    </source>
</evidence>
<evidence type="ECO:0000313" key="2">
    <source>
        <dbReference type="EMBL" id="TQQ82092.1"/>
    </source>
</evidence>
<sequence>MSHPFDQTSEAGQRGADTKPTERSSDAIQWRDIARESPPTETTTAEPSGSVAGRIRAQSGESLRIETDAVTVTLVGVPGVRLDDLIYAHQQPSAADEGITRYCALFDIENTSDSPIHWLSRKTTFIGSDGYTYDRAHVALDSAQLAPGCHTNHVQIEPRCRARVITPVEELPDGVTVSAVLHTVAVSGGSNHRFRFSL</sequence>
<dbReference type="AlphaFoldDB" id="A0A544QRN8"/>
<dbReference type="EMBL" id="SESI01000001">
    <property type="protein sequence ID" value="TQQ82092.1"/>
    <property type="molecule type" value="Genomic_DNA"/>
</dbReference>
<dbReference type="RefSeq" id="WP_142442744.1">
    <property type="nucleotide sequence ID" value="NZ_SESI01000001.1"/>
</dbReference>
<proteinExistence type="predicted"/>
<accession>A0A544QRN8</accession>
<dbReference type="OrthoDB" id="275722at2157"/>
<organism evidence="2 3">
    <name type="scientific">Halonotius roseus</name>
    <dbReference type="NCBI Taxonomy" id="2511997"/>
    <lineage>
        <taxon>Archaea</taxon>
        <taxon>Methanobacteriati</taxon>
        <taxon>Methanobacteriota</taxon>
        <taxon>Stenosarchaea group</taxon>
        <taxon>Halobacteria</taxon>
        <taxon>Halobacteriales</taxon>
        <taxon>Haloferacaceae</taxon>
        <taxon>Halonotius</taxon>
    </lineage>
</organism>
<name>A0A544QRN8_9EURY</name>
<protein>
    <recommendedName>
        <fullName evidence="4">DUF4352 domain-containing protein</fullName>
    </recommendedName>
</protein>
<evidence type="ECO:0000256" key="1">
    <source>
        <dbReference type="SAM" id="MobiDB-lite"/>
    </source>
</evidence>
<reference evidence="2 3" key="1">
    <citation type="submission" date="2019-02" db="EMBL/GenBank/DDBJ databases">
        <title>Halonotius sp. a new haloqrchaeon isolated from saline water.</title>
        <authorList>
            <person name="Duran-Viseras A."/>
            <person name="Sanchez-Porro C."/>
            <person name="Ventosa A."/>
        </authorList>
    </citation>
    <scope>NUCLEOTIDE SEQUENCE [LARGE SCALE GENOMIC DNA]</scope>
    <source>
        <strain evidence="2 3">F9-27</strain>
    </source>
</reference>
<evidence type="ECO:0000313" key="3">
    <source>
        <dbReference type="Proteomes" id="UP000315385"/>
    </source>
</evidence>
<feature type="region of interest" description="Disordered" evidence="1">
    <location>
        <begin position="1"/>
        <end position="51"/>
    </location>
</feature>